<evidence type="ECO:0000256" key="7">
    <source>
        <dbReference type="ARBA" id="ARBA00038293"/>
    </source>
</evidence>
<keyword evidence="4 8" id="KW-0694">RNA-binding</keyword>
<comment type="subunit">
    <text evidence="8">Component of the small nucleolar ribonucleoprotein particles containing H/ACA-type snoRNAs (H/ACA snoRNPs).</text>
</comment>
<evidence type="ECO:0000256" key="8">
    <source>
        <dbReference type="RuleBase" id="RU364004"/>
    </source>
</evidence>
<comment type="subcellular location">
    <subcellularLocation>
        <location evidence="1 8">Nucleus</location>
        <location evidence="1 8">Nucleolus</location>
    </subcellularLocation>
</comment>
<dbReference type="Proteomes" id="UP000789342">
    <property type="component" value="Unassembled WGS sequence"/>
</dbReference>
<dbReference type="PANTHER" id="PTHR23237:SF6">
    <property type="entry name" value="H_ACA RIBONUCLEOPROTEIN COMPLEX SUBUNIT 1"/>
    <property type="match status" value="1"/>
</dbReference>
<gene>
    <name evidence="10" type="ORF">AMORRO_LOCUS7623</name>
</gene>
<keyword evidence="11" id="KW-1185">Reference proteome</keyword>
<dbReference type="Gene3D" id="2.40.10.230">
    <property type="entry name" value="Probable tRNA pseudouridine synthase domain"/>
    <property type="match status" value="1"/>
</dbReference>
<comment type="similarity">
    <text evidence="7 8">Belongs to the GAR1 family.</text>
</comment>
<dbReference type="GO" id="GO:0034513">
    <property type="term" value="F:box H/ACA snoRNA binding"/>
    <property type="evidence" value="ECO:0007669"/>
    <property type="project" value="TreeGrafter"/>
</dbReference>
<dbReference type="GO" id="GO:0000454">
    <property type="term" value="P:snoRNA guided rRNA pseudouridine synthesis"/>
    <property type="evidence" value="ECO:0007669"/>
    <property type="project" value="TreeGrafter"/>
</dbReference>
<comment type="function">
    <text evidence="8">Required for ribosome biogenesis. Part of a complex which catalyzes pseudouridylation of rRNA. This involves the isomerization of uridine such that the ribose is subsequently attached to C5, instead of the normal N1. Pseudouridine ("psi") residues may serve to stabilize the conformation of rRNAs.</text>
</comment>
<evidence type="ECO:0000256" key="3">
    <source>
        <dbReference type="ARBA" id="ARBA00022552"/>
    </source>
</evidence>
<reference evidence="10" key="1">
    <citation type="submission" date="2021-06" db="EMBL/GenBank/DDBJ databases">
        <authorList>
            <person name="Kallberg Y."/>
            <person name="Tangrot J."/>
            <person name="Rosling A."/>
        </authorList>
    </citation>
    <scope>NUCLEOTIDE SEQUENCE</scope>
    <source>
        <strain evidence="10">CL551</strain>
    </source>
</reference>
<accession>A0A9N9CDD4</accession>
<evidence type="ECO:0000256" key="2">
    <source>
        <dbReference type="ARBA" id="ARBA00022517"/>
    </source>
</evidence>
<dbReference type="Pfam" id="PF04410">
    <property type="entry name" value="Gar1"/>
    <property type="match status" value="1"/>
</dbReference>
<evidence type="ECO:0000256" key="1">
    <source>
        <dbReference type="ARBA" id="ARBA00004604"/>
    </source>
</evidence>
<dbReference type="SUPFAM" id="SSF50447">
    <property type="entry name" value="Translation proteins"/>
    <property type="match status" value="1"/>
</dbReference>
<keyword evidence="2 8" id="KW-0690">Ribosome biogenesis</keyword>
<comment type="caution">
    <text evidence="10">The sequence shown here is derived from an EMBL/GenBank/DDBJ whole genome shotgun (WGS) entry which is preliminary data.</text>
</comment>
<name>A0A9N9CDD4_9GLOM</name>
<dbReference type="FunFam" id="2.40.10.230:FF:000001">
    <property type="entry name" value="H/ACA ribonucleoprotein complex subunit"/>
    <property type="match status" value="1"/>
</dbReference>
<keyword evidence="3 8" id="KW-0698">rRNA processing</keyword>
<evidence type="ECO:0000256" key="4">
    <source>
        <dbReference type="ARBA" id="ARBA00022884"/>
    </source>
</evidence>
<evidence type="ECO:0000256" key="9">
    <source>
        <dbReference type="SAM" id="MobiDB-lite"/>
    </source>
</evidence>
<evidence type="ECO:0000313" key="10">
    <source>
        <dbReference type="EMBL" id="CAG8597299.1"/>
    </source>
</evidence>
<protein>
    <recommendedName>
        <fullName evidence="8">H/ACA ribonucleoprotein complex subunit</fullName>
    </recommendedName>
</protein>
<dbReference type="EMBL" id="CAJVPV010005878">
    <property type="protein sequence ID" value="CAG8597299.1"/>
    <property type="molecule type" value="Genomic_DNA"/>
</dbReference>
<dbReference type="GO" id="GO:0031429">
    <property type="term" value="C:box H/ACA snoRNP complex"/>
    <property type="evidence" value="ECO:0007669"/>
    <property type="project" value="TreeGrafter"/>
</dbReference>
<dbReference type="InterPro" id="IPR009000">
    <property type="entry name" value="Transl_B-barrel_sf"/>
</dbReference>
<dbReference type="OrthoDB" id="2187159at2759"/>
<dbReference type="PANTHER" id="PTHR23237">
    <property type="entry name" value="NUCLEOLAR PROTEIN FAMILY A MEMBER 1 SNORNP PROTEIN GAR1"/>
    <property type="match status" value="1"/>
</dbReference>
<evidence type="ECO:0000256" key="5">
    <source>
        <dbReference type="ARBA" id="ARBA00023242"/>
    </source>
</evidence>
<keyword evidence="5 8" id="KW-0539">Nucleus</keyword>
<dbReference type="AlphaFoldDB" id="A0A9N9CDD4"/>
<evidence type="ECO:0000256" key="6">
    <source>
        <dbReference type="ARBA" id="ARBA00023274"/>
    </source>
</evidence>
<organism evidence="10 11">
    <name type="scientific">Acaulospora morrowiae</name>
    <dbReference type="NCBI Taxonomy" id="94023"/>
    <lineage>
        <taxon>Eukaryota</taxon>
        <taxon>Fungi</taxon>
        <taxon>Fungi incertae sedis</taxon>
        <taxon>Mucoromycota</taxon>
        <taxon>Glomeromycotina</taxon>
        <taxon>Glomeromycetes</taxon>
        <taxon>Diversisporales</taxon>
        <taxon>Acaulosporaceae</taxon>
        <taxon>Acaulospora</taxon>
    </lineage>
</organism>
<evidence type="ECO:0000313" key="11">
    <source>
        <dbReference type="Proteomes" id="UP000789342"/>
    </source>
</evidence>
<dbReference type="InterPro" id="IPR038664">
    <property type="entry name" value="Gar1/Naf1_Cbf5-bd_sf"/>
</dbReference>
<sequence>MNRGRGGQSFRGRGQRGGRGSDRGRGQPQSFISAEIIEMGTFLHACEGDMVCLSTNKKIPYFNAPIYLPNKKPIGKVDEILGPMNEVHFTVKLQEGIVASSFKQNDKVFIGEDKLLPLERFLPKPPVAKNKVAKKKMPGRGKY</sequence>
<feature type="region of interest" description="Disordered" evidence="9">
    <location>
        <begin position="1"/>
        <end position="28"/>
    </location>
</feature>
<proteinExistence type="inferred from homology"/>
<dbReference type="InterPro" id="IPR007504">
    <property type="entry name" value="H/ACA_rnp_Gar1/Naf1"/>
</dbReference>
<keyword evidence="6 8" id="KW-0687">Ribonucleoprotein</keyword>